<feature type="transmembrane region" description="Helical" evidence="1">
    <location>
        <begin position="20"/>
        <end position="38"/>
    </location>
</feature>
<evidence type="ECO:0000313" key="2">
    <source>
        <dbReference type="EMBL" id="GMT27414.1"/>
    </source>
</evidence>
<keyword evidence="1" id="KW-0812">Transmembrane</keyword>
<feature type="transmembrane region" description="Helical" evidence="1">
    <location>
        <begin position="44"/>
        <end position="63"/>
    </location>
</feature>
<organism evidence="2 3">
    <name type="scientific">Pristionchus fissidentatus</name>
    <dbReference type="NCBI Taxonomy" id="1538716"/>
    <lineage>
        <taxon>Eukaryota</taxon>
        <taxon>Metazoa</taxon>
        <taxon>Ecdysozoa</taxon>
        <taxon>Nematoda</taxon>
        <taxon>Chromadorea</taxon>
        <taxon>Rhabditida</taxon>
        <taxon>Rhabditina</taxon>
        <taxon>Diplogasteromorpha</taxon>
        <taxon>Diplogasteroidea</taxon>
        <taxon>Neodiplogasteridae</taxon>
        <taxon>Pristionchus</taxon>
    </lineage>
</organism>
<keyword evidence="1" id="KW-0472">Membrane</keyword>
<gene>
    <name evidence="2" type="ORF">PFISCL1PPCAC_18711</name>
</gene>
<evidence type="ECO:0000313" key="3">
    <source>
        <dbReference type="Proteomes" id="UP001432322"/>
    </source>
</evidence>
<dbReference type="AlphaFoldDB" id="A0AAV5WC60"/>
<protein>
    <submittedName>
        <fullName evidence="2">Uncharacterized protein</fullName>
    </submittedName>
</protein>
<dbReference type="EMBL" id="BTSY01000005">
    <property type="protein sequence ID" value="GMT27414.1"/>
    <property type="molecule type" value="Genomic_DNA"/>
</dbReference>
<evidence type="ECO:0000256" key="1">
    <source>
        <dbReference type="SAM" id="Phobius"/>
    </source>
</evidence>
<keyword evidence="1" id="KW-1133">Transmembrane helix</keyword>
<dbReference type="Proteomes" id="UP001432322">
    <property type="component" value="Unassembled WGS sequence"/>
</dbReference>
<reference evidence="2" key="1">
    <citation type="submission" date="2023-10" db="EMBL/GenBank/DDBJ databases">
        <title>Genome assembly of Pristionchus species.</title>
        <authorList>
            <person name="Yoshida K."/>
            <person name="Sommer R.J."/>
        </authorList>
    </citation>
    <scope>NUCLEOTIDE SEQUENCE</scope>
    <source>
        <strain evidence="2">RS5133</strain>
    </source>
</reference>
<name>A0AAV5WC60_9BILA</name>
<accession>A0AAV5WC60</accession>
<sequence>MHILFTSIYKIRKEVNLRCWYICCILLTVASIGASVYCYLISSFLLPSVVISSIIITTTCLFLDNLTFKFHKHTLFMVFGLVQLVLVFSIFRPIENT</sequence>
<proteinExistence type="predicted"/>
<feature type="non-terminal residue" evidence="2">
    <location>
        <position position="97"/>
    </location>
</feature>
<comment type="caution">
    <text evidence="2">The sequence shown here is derived from an EMBL/GenBank/DDBJ whole genome shotgun (WGS) entry which is preliminary data.</text>
</comment>
<keyword evidence="3" id="KW-1185">Reference proteome</keyword>
<feature type="transmembrane region" description="Helical" evidence="1">
    <location>
        <begin position="75"/>
        <end position="94"/>
    </location>
</feature>